<dbReference type="Proteomes" id="UP001597368">
    <property type="component" value="Unassembled WGS sequence"/>
</dbReference>
<evidence type="ECO:0000256" key="2">
    <source>
        <dbReference type="ARBA" id="ARBA00005417"/>
    </source>
</evidence>
<comment type="similarity">
    <text evidence="2">Belongs to the ABC transporter superfamily.</text>
</comment>
<dbReference type="InterPro" id="IPR003593">
    <property type="entry name" value="AAA+_ATPase"/>
</dbReference>
<evidence type="ECO:0000256" key="7">
    <source>
        <dbReference type="ARBA" id="ARBA00023136"/>
    </source>
</evidence>
<dbReference type="Pfam" id="PF00005">
    <property type="entry name" value="ABC_tran"/>
    <property type="match status" value="1"/>
</dbReference>
<gene>
    <name evidence="9" type="ORF">ACFSKW_28900</name>
</gene>
<dbReference type="InterPro" id="IPR003439">
    <property type="entry name" value="ABC_transporter-like_ATP-bd"/>
</dbReference>
<dbReference type="PANTHER" id="PTHR43297:SF2">
    <property type="entry name" value="DIPEPTIDE TRANSPORT ATP-BINDING PROTEIN DPPD"/>
    <property type="match status" value="1"/>
</dbReference>
<evidence type="ECO:0000256" key="1">
    <source>
        <dbReference type="ARBA" id="ARBA00004202"/>
    </source>
</evidence>
<evidence type="ECO:0000256" key="3">
    <source>
        <dbReference type="ARBA" id="ARBA00022448"/>
    </source>
</evidence>
<evidence type="ECO:0000256" key="5">
    <source>
        <dbReference type="ARBA" id="ARBA00022741"/>
    </source>
</evidence>
<dbReference type="SUPFAM" id="SSF52540">
    <property type="entry name" value="P-loop containing nucleoside triphosphate hydrolases"/>
    <property type="match status" value="1"/>
</dbReference>
<dbReference type="InterPro" id="IPR027417">
    <property type="entry name" value="P-loop_NTPase"/>
</dbReference>
<dbReference type="CDD" id="cd03257">
    <property type="entry name" value="ABC_NikE_OppD_transporters"/>
    <property type="match status" value="1"/>
</dbReference>
<evidence type="ECO:0000313" key="9">
    <source>
        <dbReference type="EMBL" id="MFD1935498.1"/>
    </source>
</evidence>
<protein>
    <submittedName>
        <fullName evidence="9">ABC transporter ATP-binding protein</fullName>
    </submittedName>
</protein>
<keyword evidence="7" id="KW-0472">Membrane</keyword>
<dbReference type="NCBIfam" id="TIGR01727">
    <property type="entry name" value="oligo_HPY"/>
    <property type="match status" value="1"/>
</dbReference>
<accession>A0ABW4T0N1</accession>
<dbReference type="RefSeq" id="WP_379575614.1">
    <property type="nucleotide sequence ID" value="NZ_JBHUFV010000043.1"/>
</dbReference>
<evidence type="ECO:0000313" key="10">
    <source>
        <dbReference type="Proteomes" id="UP001597368"/>
    </source>
</evidence>
<name>A0ABW4T0N1_9ACTN</name>
<dbReference type="InterPro" id="IPR050388">
    <property type="entry name" value="ABC_Ni/Peptide_Import"/>
</dbReference>
<dbReference type="PROSITE" id="PS50893">
    <property type="entry name" value="ABC_TRANSPORTER_2"/>
    <property type="match status" value="1"/>
</dbReference>
<dbReference type="InterPro" id="IPR013563">
    <property type="entry name" value="Oligopep_ABC_C"/>
</dbReference>
<keyword evidence="3" id="KW-0813">Transport</keyword>
<comment type="caution">
    <text evidence="9">The sequence shown here is derived from an EMBL/GenBank/DDBJ whole genome shotgun (WGS) entry which is preliminary data.</text>
</comment>
<evidence type="ECO:0000259" key="8">
    <source>
        <dbReference type="PROSITE" id="PS50893"/>
    </source>
</evidence>
<keyword evidence="5" id="KW-0547">Nucleotide-binding</keyword>
<dbReference type="PROSITE" id="PS00211">
    <property type="entry name" value="ABC_TRANSPORTER_1"/>
    <property type="match status" value="1"/>
</dbReference>
<keyword evidence="6 9" id="KW-0067">ATP-binding</keyword>
<dbReference type="PANTHER" id="PTHR43297">
    <property type="entry name" value="OLIGOPEPTIDE TRANSPORT ATP-BINDING PROTEIN APPD"/>
    <property type="match status" value="1"/>
</dbReference>
<organism evidence="9 10">
    <name type="scientific">Nonomuraea mangrovi</name>
    <dbReference type="NCBI Taxonomy" id="2316207"/>
    <lineage>
        <taxon>Bacteria</taxon>
        <taxon>Bacillati</taxon>
        <taxon>Actinomycetota</taxon>
        <taxon>Actinomycetes</taxon>
        <taxon>Streptosporangiales</taxon>
        <taxon>Streptosporangiaceae</taxon>
        <taxon>Nonomuraea</taxon>
    </lineage>
</organism>
<proteinExistence type="inferred from homology"/>
<dbReference type="Pfam" id="PF08352">
    <property type="entry name" value="oligo_HPY"/>
    <property type="match status" value="1"/>
</dbReference>
<dbReference type="Gene3D" id="3.40.50.300">
    <property type="entry name" value="P-loop containing nucleotide triphosphate hydrolases"/>
    <property type="match status" value="1"/>
</dbReference>
<sequence length="317" mass="33533">MSLLSIRDLEVAFSTRGAPVRAVRAVSLDLAPGERIALVGESGCGKTTTMLAMMGLLPASATVSGQVLLDGTDILAGGETTMRPHRWTDIAMVFQGAMNALNPVRRVGAQIVEAVRIHGGSRQEGRLRAREVLDLVGLPEDAVSRYPHELSGGQRQRAVIALALSCRPRILLADEPTTALDVIVQDQIVTLLRQLSDSLGLAIVLVTHDLALVPRLCDRAAVMYAGSVVESAPCVDIVHSPRHPYTRRLVDATPDLAGERPLTSIPGAPPRLDGPLPGCAFQPRCGEAVDRCATIAPPLLQLAGGRSCACHLAEVVA</sequence>
<feature type="domain" description="ABC transporter" evidence="8">
    <location>
        <begin position="6"/>
        <end position="250"/>
    </location>
</feature>
<keyword evidence="10" id="KW-1185">Reference proteome</keyword>
<evidence type="ECO:0000256" key="4">
    <source>
        <dbReference type="ARBA" id="ARBA00022475"/>
    </source>
</evidence>
<reference evidence="10" key="1">
    <citation type="journal article" date="2019" name="Int. J. Syst. Evol. Microbiol.">
        <title>The Global Catalogue of Microorganisms (GCM) 10K type strain sequencing project: providing services to taxonomists for standard genome sequencing and annotation.</title>
        <authorList>
            <consortium name="The Broad Institute Genomics Platform"/>
            <consortium name="The Broad Institute Genome Sequencing Center for Infectious Disease"/>
            <person name="Wu L."/>
            <person name="Ma J."/>
        </authorList>
    </citation>
    <scope>NUCLEOTIDE SEQUENCE [LARGE SCALE GENOMIC DNA]</scope>
    <source>
        <strain evidence="10">ICMP 6774ER</strain>
    </source>
</reference>
<evidence type="ECO:0000256" key="6">
    <source>
        <dbReference type="ARBA" id="ARBA00022840"/>
    </source>
</evidence>
<dbReference type="SMART" id="SM00382">
    <property type="entry name" value="AAA"/>
    <property type="match status" value="1"/>
</dbReference>
<dbReference type="GO" id="GO:0005524">
    <property type="term" value="F:ATP binding"/>
    <property type="evidence" value="ECO:0007669"/>
    <property type="project" value="UniProtKB-KW"/>
</dbReference>
<keyword evidence="4" id="KW-1003">Cell membrane</keyword>
<comment type="subcellular location">
    <subcellularLocation>
        <location evidence="1">Cell membrane</location>
        <topology evidence="1">Peripheral membrane protein</topology>
    </subcellularLocation>
</comment>
<dbReference type="InterPro" id="IPR017871">
    <property type="entry name" value="ABC_transporter-like_CS"/>
</dbReference>
<dbReference type="EMBL" id="JBHUFV010000043">
    <property type="protein sequence ID" value="MFD1935498.1"/>
    <property type="molecule type" value="Genomic_DNA"/>
</dbReference>